<dbReference type="AlphaFoldDB" id="A0A978UX08"/>
<proteinExistence type="predicted"/>
<evidence type="ECO:0000313" key="7">
    <source>
        <dbReference type="Proteomes" id="UP000813462"/>
    </source>
</evidence>
<reference evidence="6" key="1">
    <citation type="journal article" date="2021" name="Front. Plant Sci.">
        <title>Chromosome-Scale Genome Assembly for Chinese Sour Jujube and Insights Into Its Genome Evolution and Domestication Signature.</title>
        <authorList>
            <person name="Shen L.-Y."/>
            <person name="Luo H."/>
            <person name="Wang X.-L."/>
            <person name="Wang X.-M."/>
            <person name="Qiu X.-J."/>
            <person name="Liu H."/>
            <person name="Zhou S.-S."/>
            <person name="Jia K.-H."/>
            <person name="Nie S."/>
            <person name="Bao Y.-T."/>
            <person name="Zhang R.-G."/>
            <person name="Yun Q.-Z."/>
            <person name="Chai Y.-H."/>
            <person name="Lu J.-Y."/>
            <person name="Li Y."/>
            <person name="Zhao S.-W."/>
            <person name="Mao J.-F."/>
            <person name="Jia S.-G."/>
            <person name="Mao Y.-M."/>
        </authorList>
    </citation>
    <scope>NUCLEOTIDE SEQUENCE</scope>
    <source>
        <strain evidence="6">AT0</strain>
        <tissue evidence="6">Leaf</tissue>
    </source>
</reference>
<dbReference type="Gene3D" id="3.30.800.10">
    <property type="entry name" value="Phosphatidylinositol Phosphate Kinase II Beta"/>
    <property type="match status" value="1"/>
</dbReference>
<dbReference type="GO" id="GO:0005524">
    <property type="term" value="F:ATP binding"/>
    <property type="evidence" value="ECO:0007669"/>
    <property type="project" value="UniProtKB-UniRule"/>
</dbReference>
<evidence type="ECO:0000256" key="1">
    <source>
        <dbReference type="ARBA" id="ARBA00012172"/>
    </source>
</evidence>
<dbReference type="EC" id="2.7.1.68" evidence="1"/>
<dbReference type="SUPFAM" id="SSF56104">
    <property type="entry name" value="SAICAR synthase-like"/>
    <property type="match status" value="1"/>
</dbReference>
<comment type="caution">
    <text evidence="6">The sequence shown here is derived from an EMBL/GenBank/DDBJ whole genome shotgun (WGS) entry which is preliminary data.</text>
</comment>
<gene>
    <name evidence="6" type="ORF">FEM48_Zijuj08G0046200</name>
</gene>
<evidence type="ECO:0000313" key="6">
    <source>
        <dbReference type="EMBL" id="KAH7519524.1"/>
    </source>
</evidence>
<dbReference type="GO" id="GO:0005886">
    <property type="term" value="C:plasma membrane"/>
    <property type="evidence" value="ECO:0007669"/>
    <property type="project" value="TreeGrafter"/>
</dbReference>
<dbReference type="Gene3D" id="3.30.810.10">
    <property type="entry name" value="2-Layer Sandwich"/>
    <property type="match status" value="1"/>
</dbReference>
<dbReference type="SMART" id="SM00330">
    <property type="entry name" value="PIPKc"/>
    <property type="match status" value="1"/>
</dbReference>
<evidence type="ECO:0000259" key="5">
    <source>
        <dbReference type="PROSITE" id="PS51455"/>
    </source>
</evidence>
<dbReference type="PANTHER" id="PTHR23086">
    <property type="entry name" value="PHOSPHATIDYLINOSITOL-4-PHOSPHATE 5-KINASE"/>
    <property type="match status" value="1"/>
</dbReference>
<dbReference type="Proteomes" id="UP000813462">
    <property type="component" value="Unassembled WGS sequence"/>
</dbReference>
<dbReference type="InterPro" id="IPR023610">
    <property type="entry name" value="PInositol-4/5-P-5/4-kinase"/>
</dbReference>
<evidence type="ECO:0000256" key="4">
    <source>
        <dbReference type="SAM" id="MobiDB-lite"/>
    </source>
</evidence>
<keyword evidence="2 3" id="KW-0418">Kinase</keyword>
<dbReference type="Pfam" id="PF01504">
    <property type="entry name" value="PIP5K"/>
    <property type="match status" value="1"/>
</dbReference>
<evidence type="ECO:0000256" key="2">
    <source>
        <dbReference type="ARBA" id="ARBA00022777"/>
    </source>
</evidence>
<dbReference type="InterPro" id="IPR027483">
    <property type="entry name" value="PInositol-4-P-4/5-kinase_C_sf"/>
</dbReference>
<keyword evidence="3" id="KW-0067">ATP-binding</keyword>
<sequence>MERHQKDPTISDFKTTKSHLIRFSKNDPQPIPGITDYLWKDYCPAVFSRILQLGDVDSADYIPTVCCDETLNLIFQSRGKSGSLLFLSKDLRFVIKTVRKSELKVCLDFLPNYYRHVKKNESSLLTKVYGLHVVTAIGVGGCKCYFVVMSNAMQTDMSLDKYFDLKGTAKGRTLDKEVGHDKKVIHKDQDLEYSFYLHPLLRTRILGQIKYDCEFLEAENIMNYSLLLGIHFETSSEVTECSLDGTSTSSTKDEISENDEDADDSVDTVDTELTFADLYSSPDRFGVQMPARALQHPLHETGSTPTHRKAKAEECQDVTLCVAIVDLLKHYNMTKRFEHAYKSIQFDSKSISCVNPKAYSSRFLEFCSNILREDIELE</sequence>
<dbReference type="GO" id="GO:0046854">
    <property type="term" value="P:phosphatidylinositol phosphate biosynthetic process"/>
    <property type="evidence" value="ECO:0007669"/>
    <property type="project" value="TreeGrafter"/>
</dbReference>
<evidence type="ECO:0000256" key="3">
    <source>
        <dbReference type="PROSITE-ProRule" id="PRU00781"/>
    </source>
</evidence>
<dbReference type="PANTHER" id="PTHR23086:SF111">
    <property type="entry name" value="PHOSPHATIDYLINOSITOL 4-PHOSPHATE 5-KINASE 10"/>
    <property type="match status" value="1"/>
</dbReference>
<dbReference type="InterPro" id="IPR002498">
    <property type="entry name" value="PInositol-4-P-4/5-kinase_core"/>
</dbReference>
<dbReference type="InterPro" id="IPR027484">
    <property type="entry name" value="PInositol-4-P-5-kinase_N"/>
</dbReference>
<feature type="domain" description="PIPK" evidence="5">
    <location>
        <begin position="1"/>
        <end position="371"/>
    </location>
</feature>
<name>A0A978UX08_ZIZJJ</name>
<accession>A0A978UX08</accession>
<feature type="region of interest" description="Disordered" evidence="4">
    <location>
        <begin position="242"/>
        <end position="266"/>
    </location>
</feature>
<keyword evidence="3" id="KW-0808">Transferase</keyword>
<dbReference type="PROSITE" id="PS51455">
    <property type="entry name" value="PIPK"/>
    <property type="match status" value="1"/>
</dbReference>
<organism evidence="6 7">
    <name type="scientific">Ziziphus jujuba var. spinosa</name>
    <dbReference type="NCBI Taxonomy" id="714518"/>
    <lineage>
        <taxon>Eukaryota</taxon>
        <taxon>Viridiplantae</taxon>
        <taxon>Streptophyta</taxon>
        <taxon>Embryophyta</taxon>
        <taxon>Tracheophyta</taxon>
        <taxon>Spermatophyta</taxon>
        <taxon>Magnoliopsida</taxon>
        <taxon>eudicotyledons</taxon>
        <taxon>Gunneridae</taxon>
        <taxon>Pentapetalae</taxon>
        <taxon>rosids</taxon>
        <taxon>fabids</taxon>
        <taxon>Rosales</taxon>
        <taxon>Rhamnaceae</taxon>
        <taxon>Paliureae</taxon>
        <taxon>Ziziphus</taxon>
    </lineage>
</organism>
<feature type="compositionally biased region" description="Acidic residues" evidence="4">
    <location>
        <begin position="256"/>
        <end position="266"/>
    </location>
</feature>
<keyword evidence="3" id="KW-0547">Nucleotide-binding</keyword>
<dbReference type="GO" id="GO:0016308">
    <property type="term" value="F:1-phosphatidylinositol-4-phosphate 5-kinase activity"/>
    <property type="evidence" value="ECO:0007669"/>
    <property type="project" value="UniProtKB-EC"/>
</dbReference>
<dbReference type="EMBL" id="JAEACU010000008">
    <property type="protein sequence ID" value="KAH7519524.1"/>
    <property type="molecule type" value="Genomic_DNA"/>
</dbReference>
<protein>
    <recommendedName>
        <fullName evidence="1">1-phosphatidylinositol-4-phosphate 5-kinase</fullName>
        <ecNumber evidence="1">2.7.1.68</ecNumber>
    </recommendedName>
</protein>